<evidence type="ECO:0000313" key="2">
    <source>
        <dbReference type="Proteomes" id="UP000813444"/>
    </source>
</evidence>
<dbReference type="Proteomes" id="UP000813444">
    <property type="component" value="Unassembled WGS sequence"/>
</dbReference>
<proteinExistence type="predicted"/>
<gene>
    <name evidence="1" type="ORF">B0I35DRAFT_420359</name>
</gene>
<comment type="caution">
    <text evidence="1">The sequence shown here is derived from an EMBL/GenBank/DDBJ whole genome shotgun (WGS) entry which is preliminary data.</text>
</comment>
<sequence>MISSACKARLRRSKGATSGSRPISARMVAQVLHCCSLSEASASPTGPLSRCICTRWFAPYMSQIAAMASRAHRFIWEMRTLNVFSPSLSSPSRRAPMMYKWLPSNMPAAKSLATNAVVLMFR</sequence>
<dbReference type="EMBL" id="JAGPNK010000001">
    <property type="protein sequence ID" value="KAH7329522.1"/>
    <property type="molecule type" value="Genomic_DNA"/>
</dbReference>
<evidence type="ECO:0000313" key="1">
    <source>
        <dbReference type="EMBL" id="KAH7329522.1"/>
    </source>
</evidence>
<accession>A0A8K0T7I3</accession>
<reference evidence="1" key="1">
    <citation type="journal article" date="2021" name="Nat. Commun.">
        <title>Genetic determinants of endophytism in the Arabidopsis root mycobiome.</title>
        <authorList>
            <person name="Mesny F."/>
            <person name="Miyauchi S."/>
            <person name="Thiergart T."/>
            <person name="Pickel B."/>
            <person name="Atanasova L."/>
            <person name="Karlsson M."/>
            <person name="Huettel B."/>
            <person name="Barry K.W."/>
            <person name="Haridas S."/>
            <person name="Chen C."/>
            <person name="Bauer D."/>
            <person name="Andreopoulos W."/>
            <person name="Pangilinan J."/>
            <person name="LaButti K."/>
            <person name="Riley R."/>
            <person name="Lipzen A."/>
            <person name="Clum A."/>
            <person name="Drula E."/>
            <person name="Henrissat B."/>
            <person name="Kohler A."/>
            <person name="Grigoriev I.V."/>
            <person name="Martin F.M."/>
            <person name="Hacquard S."/>
        </authorList>
    </citation>
    <scope>NUCLEOTIDE SEQUENCE</scope>
    <source>
        <strain evidence="1">MPI-CAGE-CH-0235</strain>
    </source>
</reference>
<dbReference type="AlphaFoldDB" id="A0A8K0T7I3"/>
<keyword evidence="2" id="KW-1185">Reference proteome</keyword>
<organism evidence="1 2">
    <name type="scientific">Stachybotrys elegans</name>
    <dbReference type="NCBI Taxonomy" id="80388"/>
    <lineage>
        <taxon>Eukaryota</taxon>
        <taxon>Fungi</taxon>
        <taxon>Dikarya</taxon>
        <taxon>Ascomycota</taxon>
        <taxon>Pezizomycotina</taxon>
        <taxon>Sordariomycetes</taxon>
        <taxon>Hypocreomycetidae</taxon>
        <taxon>Hypocreales</taxon>
        <taxon>Stachybotryaceae</taxon>
        <taxon>Stachybotrys</taxon>
    </lineage>
</organism>
<name>A0A8K0T7I3_9HYPO</name>
<protein>
    <submittedName>
        <fullName evidence="1">Uncharacterized protein</fullName>
    </submittedName>
</protein>